<keyword evidence="5" id="KW-1185">Reference proteome</keyword>
<feature type="chain" id="PRO_5020634686" evidence="2">
    <location>
        <begin position="21"/>
        <end position="682"/>
    </location>
</feature>
<proteinExistence type="predicted"/>
<dbReference type="Proteomes" id="UP000295164">
    <property type="component" value="Unassembled WGS sequence"/>
</dbReference>
<keyword evidence="1" id="KW-0812">Transmembrane</keyword>
<dbReference type="RefSeq" id="WP_131850279.1">
    <property type="nucleotide sequence ID" value="NZ_SKFH01000001.1"/>
</dbReference>
<keyword evidence="1" id="KW-0472">Membrane</keyword>
<feature type="signal peptide" evidence="2">
    <location>
        <begin position="1"/>
        <end position="20"/>
    </location>
</feature>
<gene>
    <name evidence="4" type="ORF">E0486_01055</name>
</gene>
<accession>A0A4R4E5K2</accession>
<name>A0A4R4E5K2_9BACT</name>
<dbReference type="OrthoDB" id="98874at2"/>
<feature type="domain" description="Transglutaminase-like" evidence="3">
    <location>
        <begin position="320"/>
        <end position="389"/>
    </location>
</feature>
<sequence>MRTSCLFLLLLLCLASGAQRVTTGPAPAWVTRHELNYRASGLEDGAGDGYIDLDFEKQVSLSEQTVFIRTAKRVLSEAGVQNASEVSVDYDPGYEQLVLHTVQLRRGDRIIDKLQPARFELMRQERERDEHLYNGSLTALLLLDDVRQGDVIEYSYSIRGFNPVFGGRYAEQFDTRFSVPIYHVYYKLLAPAGRHLVLRNRGEGPAAVPVRSGAERGWEWTLRNTKALPVEDRLPGWYDPFPVLEVSEWASWKDVIDWACTLFPPVQNKEVEQLATRLKARYATDAERTVAALRFVEEEVRYLGIEMGAGSHRPTAPGRVLAQRFGDCKDKSYLLCTLLHAMGIEAWPVLTNTEDRRAVKGWLPTPSAFDHCTVQARVAGKIYWFDPTSTGQRGSLDAITYPNYEVGLVVRPGDSGFSDVALQDKGRIEVTEKFTMKDFSGAGRLQVTTVFTGSWADGNRDAFRSSRRADKLKEYQDYYAAYFDKVTADSIRYVDDEAANRFTVQEYYSIRDLWQERARGGRRLSVYPFVINAYLHKPSDARRTMPFALEYPLDIRERVELELPEDWDLEAFDEVYSGPGFRMTSAGRSNGPHVVLNYSYATSADHVRPEDIDAYLAAYRRADDNVAYNLTYTGDGTLRAQERPRPAAAYVPFTLRDLYPLLYVLLGLAVFVTWMLRRRARH</sequence>
<dbReference type="InterPro" id="IPR024618">
    <property type="entry name" value="DUF3857"/>
</dbReference>
<keyword evidence="1" id="KW-1133">Transmembrane helix</keyword>
<evidence type="ECO:0000256" key="1">
    <source>
        <dbReference type="SAM" id="Phobius"/>
    </source>
</evidence>
<evidence type="ECO:0000256" key="2">
    <source>
        <dbReference type="SAM" id="SignalP"/>
    </source>
</evidence>
<dbReference type="Gene3D" id="2.60.40.3140">
    <property type="match status" value="1"/>
</dbReference>
<dbReference type="EMBL" id="SKFH01000001">
    <property type="protein sequence ID" value="TCZ74924.1"/>
    <property type="molecule type" value="Genomic_DNA"/>
</dbReference>
<dbReference type="SUPFAM" id="SSF54001">
    <property type="entry name" value="Cysteine proteinases"/>
    <property type="match status" value="1"/>
</dbReference>
<organism evidence="4 5">
    <name type="scientific">Flaviaesturariibacter aridisoli</name>
    <dbReference type="NCBI Taxonomy" id="2545761"/>
    <lineage>
        <taxon>Bacteria</taxon>
        <taxon>Pseudomonadati</taxon>
        <taxon>Bacteroidota</taxon>
        <taxon>Chitinophagia</taxon>
        <taxon>Chitinophagales</taxon>
        <taxon>Chitinophagaceae</taxon>
        <taxon>Flaviaestuariibacter</taxon>
    </lineage>
</organism>
<protein>
    <submittedName>
        <fullName evidence="4">DUF3857 domain-containing protein</fullName>
    </submittedName>
</protein>
<reference evidence="4 5" key="1">
    <citation type="submission" date="2019-03" db="EMBL/GenBank/DDBJ databases">
        <authorList>
            <person name="Kim M.K.M."/>
        </authorList>
    </citation>
    <scope>NUCLEOTIDE SEQUENCE [LARGE SCALE GENOMIC DNA]</scope>
    <source>
        <strain evidence="4 5">17J68-15</strain>
    </source>
</reference>
<comment type="caution">
    <text evidence="4">The sequence shown here is derived from an EMBL/GenBank/DDBJ whole genome shotgun (WGS) entry which is preliminary data.</text>
</comment>
<feature type="transmembrane region" description="Helical" evidence="1">
    <location>
        <begin position="658"/>
        <end position="676"/>
    </location>
</feature>
<evidence type="ECO:0000313" key="4">
    <source>
        <dbReference type="EMBL" id="TCZ74924.1"/>
    </source>
</evidence>
<dbReference type="Gene3D" id="3.10.620.30">
    <property type="match status" value="1"/>
</dbReference>
<dbReference type="Pfam" id="PF12969">
    <property type="entry name" value="DUF3857"/>
    <property type="match status" value="1"/>
</dbReference>
<dbReference type="Pfam" id="PF01841">
    <property type="entry name" value="Transglut_core"/>
    <property type="match status" value="1"/>
</dbReference>
<keyword evidence="2" id="KW-0732">Signal</keyword>
<evidence type="ECO:0000313" key="5">
    <source>
        <dbReference type="Proteomes" id="UP000295164"/>
    </source>
</evidence>
<dbReference type="AlphaFoldDB" id="A0A4R4E5K2"/>
<dbReference type="InterPro" id="IPR038765">
    <property type="entry name" value="Papain-like_cys_pep_sf"/>
</dbReference>
<dbReference type="SMART" id="SM00460">
    <property type="entry name" value="TGc"/>
    <property type="match status" value="1"/>
</dbReference>
<evidence type="ECO:0000259" key="3">
    <source>
        <dbReference type="SMART" id="SM00460"/>
    </source>
</evidence>
<dbReference type="InterPro" id="IPR002931">
    <property type="entry name" value="Transglutaminase-like"/>
</dbReference>